<protein>
    <submittedName>
        <fullName evidence="1">Uncharacterized protein</fullName>
    </submittedName>
</protein>
<dbReference type="EMBL" id="KN834823">
    <property type="protein sequence ID" value="KIK53843.1"/>
    <property type="molecule type" value="Genomic_DNA"/>
</dbReference>
<proteinExistence type="predicted"/>
<evidence type="ECO:0000313" key="2">
    <source>
        <dbReference type="Proteomes" id="UP000053593"/>
    </source>
</evidence>
<sequence>MRLAKKALLSTAVGMMKFCISAMFDRICLPYTFWSCVPPNRTEPPSDNATCGLITIETNVLRKGYGKYFRNSETSYCLATLRTSFIPRVITSRIFY</sequence>
<reference evidence="1 2" key="1">
    <citation type="submission" date="2014-04" db="EMBL/GenBank/DDBJ databases">
        <title>Evolutionary Origins and Diversification of the Mycorrhizal Mutualists.</title>
        <authorList>
            <consortium name="DOE Joint Genome Institute"/>
            <consortium name="Mycorrhizal Genomics Consortium"/>
            <person name="Kohler A."/>
            <person name="Kuo A."/>
            <person name="Nagy L.G."/>
            <person name="Floudas D."/>
            <person name="Copeland A."/>
            <person name="Barry K.W."/>
            <person name="Cichocki N."/>
            <person name="Veneault-Fourrey C."/>
            <person name="LaButti K."/>
            <person name="Lindquist E.A."/>
            <person name="Lipzen A."/>
            <person name="Lundell T."/>
            <person name="Morin E."/>
            <person name="Murat C."/>
            <person name="Riley R."/>
            <person name="Ohm R."/>
            <person name="Sun H."/>
            <person name="Tunlid A."/>
            <person name="Henrissat B."/>
            <person name="Grigoriev I.V."/>
            <person name="Hibbett D.S."/>
            <person name="Martin F."/>
        </authorList>
    </citation>
    <scope>NUCLEOTIDE SEQUENCE [LARGE SCALE GENOMIC DNA]</scope>
    <source>
        <strain evidence="1 2">FD-317 M1</strain>
    </source>
</reference>
<name>A0A0D0CFW3_9AGAR</name>
<dbReference type="AlphaFoldDB" id="A0A0D0CFW3"/>
<keyword evidence="2" id="KW-1185">Reference proteome</keyword>
<dbReference type="Proteomes" id="UP000053593">
    <property type="component" value="Unassembled WGS sequence"/>
</dbReference>
<evidence type="ECO:0000313" key="1">
    <source>
        <dbReference type="EMBL" id="KIK53843.1"/>
    </source>
</evidence>
<organism evidence="1 2">
    <name type="scientific">Collybiopsis luxurians FD-317 M1</name>
    <dbReference type="NCBI Taxonomy" id="944289"/>
    <lineage>
        <taxon>Eukaryota</taxon>
        <taxon>Fungi</taxon>
        <taxon>Dikarya</taxon>
        <taxon>Basidiomycota</taxon>
        <taxon>Agaricomycotina</taxon>
        <taxon>Agaricomycetes</taxon>
        <taxon>Agaricomycetidae</taxon>
        <taxon>Agaricales</taxon>
        <taxon>Marasmiineae</taxon>
        <taxon>Omphalotaceae</taxon>
        <taxon>Collybiopsis</taxon>
        <taxon>Collybiopsis luxurians</taxon>
    </lineage>
</organism>
<gene>
    <name evidence="1" type="ORF">GYMLUDRAFT_923651</name>
</gene>
<accession>A0A0D0CFW3</accession>
<dbReference type="HOGENOM" id="CLU_2359962_0_0_1"/>